<organism evidence="1 2">
    <name type="scientific">Armillaria luteobubalina</name>
    <dbReference type="NCBI Taxonomy" id="153913"/>
    <lineage>
        <taxon>Eukaryota</taxon>
        <taxon>Fungi</taxon>
        <taxon>Dikarya</taxon>
        <taxon>Basidiomycota</taxon>
        <taxon>Agaricomycotina</taxon>
        <taxon>Agaricomycetes</taxon>
        <taxon>Agaricomycetidae</taxon>
        <taxon>Agaricales</taxon>
        <taxon>Marasmiineae</taxon>
        <taxon>Physalacriaceae</taxon>
        <taxon>Armillaria</taxon>
    </lineage>
</organism>
<proteinExistence type="predicted"/>
<dbReference type="AlphaFoldDB" id="A0AA39NXS1"/>
<dbReference type="EMBL" id="JAUEPU010000198">
    <property type="protein sequence ID" value="KAK0473808.1"/>
    <property type="molecule type" value="Genomic_DNA"/>
</dbReference>
<reference evidence="1" key="1">
    <citation type="submission" date="2023-06" db="EMBL/GenBank/DDBJ databases">
        <authorList>
            <consortium name="Lawrence Berkeley National Laboratory"/>
            <person name="Ahrendt S."/>
            <person name="Sahu N."/>
            <person name="Indic B."/>
            <person name="Wong-Bajracharya J."/>
            <person name="Merenyi Z."/>
            <person name="Ke H.-M."/>
            <person name="Monk M."/>
            <person name="Kocsube S."/>
            <person name="Drula E."/>
            <person name="Lipzen A."/>
            <person name="Balint B."/>
            <person name="Henrissat B."/>
            <person name="Andreopoulos B."/>
            <person name="Martin F.M."/>
            <person name="Harder C.B."/>
            <person name="Rigling D."/>
            <person name="Ford K.L."/>
            <person name="Foster G.D."/>
            <person name="Pangilinan J."/>
            <person name="Papanicolaou A."/>
            <person name="Barry K."/>
            <person name="LaButti K."/>
            <person name="Viragh M."/>
            <person name="Koriabine M."/>
            <person name="Yan M."/>
            <person name="Riley R."/>
            <person name="Champramary S."/>
            <person name="Plett K.L."/>
            <person name="Tsai I.J."/>
            <person name="Slot J."/>
            <person name="Sipos G."/>
            <person name="Plett J."/>
            <person name="Nagy L.G."/>
            <person name="Grigoriev I.V."/>
        </authorList>
    </citation>
    <scope>NUCLEOTIDE SEQUENCE</scope>
    <source>
        <strain evidence="1">HWK02</strain>
    </source>
</reference>
<keyword evidence="2" id="KW-1185">Reference proteome</keyword>
<protein>
    <submittedName>
        <fullName evidence="1">Uncharacterized protein</fullName>
    </submittedName>
</protein>
<sequence>MKEHLKFDFQLLAGASAVVKMKLAVINEFFCKLISMAVIAVYIENHYCHGNISASSASFWNTILESMWREIRATKLSDLQNALSREDYMMLASIPPFNSVADLDFVCSKVRPRIPVFLLSYGLPSAVGYPTDFTLSSEQGAVQRKWWQASISMSRSGTGLIFIAAEIFRKGQGRVGTGIIASNGATGMMTSKHMVEVVPGKCGRFSGSIIETSRNSSCNFPLQHFWKPAQGYLLTRFLLRRVQREVKGAPLELSLSVTHGEMWLDV</sequence>
<gene>
    <name evidence="1" type="ORF">EDD18DRAFT_1339719</name>
</gene>
<name>A0AA39NXS1_9AGAR</name>
<dbReference type="Proteomes" id="UP001175228">
    <property type="component" value="Unassembled WGS sequence"/>
</dbReference>
<accession>A0AA39NXS1</accession>
<comment type="caution">
    <text evidence="1">The sequence shown here is derived from an EMBL/GenBank/DDBJ whole genome shotgun (WGS) entry which is preliminary data.</text>
</comment>
<evidence type="ECO:0000313" key="2">
    <source>
        <dbReference type="Proteomes" id="UP001175228"/>
    </source>
</evidence>
<evidence type="ECO:0000313" key="1">
    <source>
        <dbReference type="EMBL" id="KAK0473808.1"/>
    </source>
</evidence>